<name>A0A7C9D5U2_OPUST</name>
<dbReference type="InterPro" id="IPR006564">
    <property type="entry name" value="Znf_PMZ"/>
</dbReference>
<keyword evidence="3" id="KW-0862">Zinc</keyword>
<sequence length="177" mass="20096">MDCEVDDKQVLEDGHVISIVDNSHNMGVKRQVVYNTSNHVAHCSCKKFECEGIPYRHILCVLKGKGLRKMPNYYILNRWTKTASSKSIFDVNGILLEACSQLLHEDMLILHNWLEFLNCMRIAGRDPKKLGLVRKRIQNVLKELKELDGGTSKSKISELESFIGSSASEQIDILPPK</sequence>
<dbReference type="InterPro" id="IPR007527">
    <property type="entry name" value="Znf_SWIM"/>
</dbReference>
<dbReference type="PANTHER" id="PTHR47718">
    <property type="entry name" value="OS01G0519700 PROTEIN"/>
    <property type="match status" value="1"/>
</dbReference>
<accession>A0A7C9D5U2</accession>
<dbReference type="SMART" id="SM00575">
    <property type="entry name" value="ZnF_PMZ"/>
    <property type="match status" value="1"/>
</dbReference>
<keyword evidence="2 4" id="KW-0863">Zinc-finger</keyword>
<evidence type="ECO:0000259" key="5">
    <source>
        <dbReference type="PROSITE" id="PS50966"/>
    </source>
</evidence>
<dbReference type="PROSITE" id="PS50966">
    <property type="entry name" value="ZF_SWIM"/>
    <property type="match status" value="1"/>
</dbReference>
<evidence type="ECO:0000256" key="3">
    <source>
        <dbReference type="ARBA" id="ARBA00022833"/>
    </source>
</evidence>
<dbReference type="GO" id="GO:0008270">
    <property type="term" value="F:zinc ion binding"/>
    <property type="evidence" value="ECO:0007669"/>
    <property type="project" value="UniProtKB-KW"/>
</dbReference>
<proteinExistence type="predicted"/>
<keyword evidence="1" id="KW-0479">Metal-binding</keyword>
<evidence type="ECO:0000256" key="4">
    <source>
        <dbReference type="PROSITE-ProRule" id="PRU00325"/>
    </source>
</evidence>
<feature type="domain" description="SWIM-type" evidence="5">
    <location>
        <begin position="28"/>
        <end position="66"/>
    </location>
</feature>
<dbReference type="EMBL" id="GISG01089725">
    <property type="protein sequence ID" value="MBA4634201.1"/>
    <property type="molecule type" value="Transcribed_RNA"/>
</dbReference>
<dbReference type="AlphaFoldDB" id="A0A7C9D5U2"/>
<protein>
    <recommendedName>
        <fullName evidence="5">SWIM-type domain-containing protein</fullName>
    </recommendedName>
</protein>
<dbReference type="PANTHER" id="PTHR47718:SF18">
    <property type="entry name" value="PROTEIN FAR1-RELATED SEQUENCE 5-LIKE"/>
    <property type="match status" value="1"/>
</dbReference>
<evidence type="ECO:0000313" key="6">
    <source>
        <dbReference type="EMBL" id="MBA4634202.1"/>
    </source>
</evidence>
<reference evidence="6" key="1">
    <citation type="journal article" date="2013" name="J. Plant Res.">
        <title>Effect of fungi and light on seed germination of three Opuntia species from semiarid lands of central Mexico.</title>
        <authorList>
            <person name="Delgado-Sanchez P."/>
            <person name="Jimenez-Bremont J.F."/>
            <person name="Guerrero-Gonzalez Mde L."/>
            <person name="Flores J."/>
        </authorList>
    </citation>
    <scope>NUCLEOTIDE SEQUENCE</scope>
    <source>
        <tissue evidence="6">Cladode</tissue>
    </source>
</reference>
<organism evidence="6">
    <name type="scientific">Opuntia streptacantha</name>
    <name type="common">Prickly pear cactus</name>
    <name type="synonym">Opuntia cardona</name>
    <dbReference type="NCBI Taxonomy" id="393608"/>
    <lineage>
        <taxon>Eukaryota</taxon>
        <taxon>Viridiplantae</taxon>
        <taxon>Streptophyta</taxon>
        <taxon>Embryophyta</taxon>
        <taxon>Tracheophyta</taxon>
        <taxon>Spermatophyta</taxon>
        <taxon>Magnoliopsida</taxon>
        <taxon>eudicotyledons</taxon>
        <taxon>Gunneridae</taxon>
        <taxon>Pentapetalae</taxon>
        <taxon>Caryophyllales</taxon>
        <taxon>Cactineae</taxon>
        <taxon>Cactaceae</taxon>
        <taxon>Opuntioideae</taxon>
        <taxon>Opuntia</taxon>
    </lineage>
</organism>
<reference evidence="6" key="2">
    <citation type="submission" date="2020-07" db="EMBL/GenBank/DDBJ databases">
        <authorList>
            <person name="Vera ALvarez R."/>
            <person name="Arias-Moreno D.M."/>
            <person name="Jimenez-Jacinto V."/>
            <person name="Jimenez-Bremont J.F."/>
            <person name="Swaminathan K."/>
            <person name="Moose S.P."/>
            <person name="Guerrero-Gonzalez M.L."/>
            <person name="Marino-Ramirez L."/>
            <person name="Landsman D."/>
            <person name="Rodriguez-Kessler M."/>
            <person name="Delgado-Sanchez P."/>
        </authorList>
    </citation>
    <scope>NUCLEOTIDE SEQUENCE</scope>
    <source>
        <tissue evidence="6">Cladode</tissue>
    </source>
</reference>
<evidence type="ECO:0000256" key="1">
    <source>
        <dbReference type="ARBA" id="ARBA00022723"/>
    </source>
</evidence>
<evidence type="ECO:0000256" key="2">
    <source>
        <dbReference type="ARBA" id="ARBA00022771"/>
    </source>
</evidence>
<dbReference type="EMBL" id="GISG01089726">
    <property type="protein sequence ID" value="MBA4634202.1"/>
    <property type="molecule type" value="Transcribed_RNA"/>
</dbReference>